<protein>
    <recommendedName>
        <fullName evidence="8">ABC transmembrane type-1 domain-containing protein</fullName>
    </recommendedName>
</protein>
<comment type="subcellular location">
    <subcellularLocation>
        <location evidence="1 7">Cell membrane</location>
        <topology evidence="1 7">Multi-pass membrane protein</topology>
    </subcellularLocation>
</comment>
<proteinExistence type="inferred from homology"/>
<gene>
    <name evidence="9" type="ORF">UQ64_21705</name>
</gene>
<keyword evidence="10" id="KW-1185">Reference proteome</keyword>
<organism evidence="9 10">
    <name type="scientific">Paenibacillus etheri</name>
    <dbReference type="NCBI Taxonomy" id="1306852"/>
    <lineage>
        <taxon>Bacteria</taxon>
        <taxon>Bacillati</taxon>
        <taxon>Bacillota</taxon>
        <taxon>Bacilli</taxon>
        <taxon>Bacillales</taxon>
        <taxon>Paenibacillaceae</taxon>
        <taxon>Paenibacillus</taxon>
    </lineage>
</organism>
<feature type="transmembrane region" description="Helical" evidence="7">
    <location>
        <begin position="105"/>
        <end position="125"/>
    </location>
</feature>
<feature type="transmembrane region" description="Helical" evidence="7">
    <location>
        <begin position="74"/>
        <end position="93"/>
    </location>
</feature>
<dbReference type="EMBL" id="LCZJ02000029">
    <property type="protein sequence ID" value="KTD85256.1"/>
    <property type="molecule type" value="Genomic_DNA"/>
</dbReference>
<keyword evidence="4 7" id="KW-0812">Transmembrane</keyword>
<evidence type="ECO:0000256" key="4">
    <source>
        <dbReference type="ARBA" id="ARBA00022692"/>
    </source>
</evidence>
<feature type="transmembrane region" description="Helical" evidence="7">
    <location>
        <begin position="137"/>
        <end position="161"/>
    </location>
</feature>
<dbReference type="GO" id="GO:0005886">
    <property type="term" value="C:plasma membrane"/>
    <property type="evidence" value="ECO:0007669"/>
    <property type="project" value="UniProtKB-SubCell"/>
</dbReference>
<evidence type="ECO:0000256" key="6">
    <source>
        <dbReference type="ARBA" id="ARBA00023136"/>
    </source>
</evidence>
<keyword evidence="2 7" id="KW-0813">Transport</keyword>
<dbReference type="AlphaFoldDB" id="A0A0W1AVC0"/>
<evidence type="ECO:0000313" key="10">
    <source>
        <dbReference type="Proteomes" id="UP000054709"/>
    </source>
</evidence>
<evidence type="ECO:0000256" key="3">
    <source>
        <dbReference type="ARBA" id="ARBA00022475"/>
    </source>
</evidence>
<feature type="domain" description="ABC transmembrane type-1" evidence="8">
    <location>
        <begin position="70"/>
        <end position="261"/>
    </location>
</feature>
<dbReference type="SUPFAM" id="SSF161098">
    <property type="entry name" value="MetI-like"/>
    <property type="match status" value="1"/>
</dbReference>
<reference evidence="9 10" key="1">
    <citation type="journal article" date="2015" name="Int. Biodeterior. Biodegradation">
        <title>Physiological and genetic screening methods for the isolation of methyl tert-butyl ether-degrading bacteria for bioremediation purposes.</title>
        <authorList>
            <person name="Guisado I.M."/>
            <person name="Purswani J."/>
            <person name="Gonzalez Lopez J."/>
            <person name="Pozo C."/>
        </authorList>
    </citation>
    <scope>NUCLEOTIDE SEQUENCE [LARGE SCALE GENOMIC DNA]</scope>
    <source>
        <strain evidence="9 10">SH7</strain>
    </source>
</reference>
<dbReference type="PROSITE" id="PS50928">
    <property type="entry name" value="ABC_TM1"/>
    <property type="match status" value="1"/>
</dbReference>
<dbReference type="InterPro" id="IPR000515">
    <property type="entry name" value="MetI-like"/>
</dbReference>
<dbReference type="CDD" id="cd06261">
    <property type="entry name" value="TM_PBP2"/>
    <property type="match status" value="1"/>
</dbReference>
<dbReference type="InterPro" id="IPR035906">
    <property type="entry name" value="MetI-like_sf"/>
</dbReference>
<comment type="caution">
    <text evidence="9">The sequence shown here is derived from an EMBL/GenBank/DDBJ whole genome shotgun (WGS) entry which is preliminary data.</text>
</comment>
<evidence type="ECO:0000259" key="8">
    <source>
        <dbReference type="PROSITE" id="PS50928"/>
    </source>
</evidence>
<dbReference type="RefSeq" id="WP_060625042.1">
    <property type="nucleotide sequence ID" value="NZ_LCZJ02000029.1"/>
</dbReference>
<feature type="transmembrane region" description="Helical" evidence="7">
    <location>
        <begin position="182"/>
        <end position="207"/>
    </location>
</feature>
<dbReference type="PANTHER" id="PTHR43744:SF12">
    <property type="entry name" value="ABC TRANSPORTER PERMEASE PROTEIN MG189-RELATED"/>
    <property type="match status" value="1"/>
</dbReference>
<evidence type="ECO:0000256" key="1">
    <source>
        <dbReference type="ARBA" id="ARBA00004651"/>
    </source>
</evidence>
<dbReference type="GO" id="GO:0055085">
    <property type="term" value="P:transmembrane transport"/>
    <property type="evidence" value="ECO:0007669"/>
    <property type="project" value="InterPro"/>
</dbReference>
<comment type="similarity">
    <text evidence="7">Belongs to the binding-protein-dependent transport system permease family.</text>
</comment>
<evidence type="ECO:0000256" key="5">
    <source>
        <dbReference type="ARBA" id="ARBA00022989"/>
    </source>
</evidence>
<dbReference type="OrthoDB" id="9772609at2"/>
<dbReference type="Pfam" id="PF00528">
    <property type="entry name" value="BPD_transp_1"/>
    <property type="match status" value="1"/>
</dbReference>
<name>A0A0W1AVC0_9BACL</name>
<dbReference type="Gene3D" id="1.10.3720.10">
    <property type="entry name" value="MetI-like"/>
    <property type="match status" value="1"/>
</dbReference>
<dbReference type="Proteomes" id="UP000054709">
    <property type="component" value="Unassembled WGS sequence"/>
</dbReference>
<evidence type="ECO:0000256" key="7">
    <source>
        <dbReference type="RuleBase" id="RU363032"/>
    </source>
</evidence>
<accession>A0A0W1AVC0</accession>
<keyword evidence="3" id="KW-1003">Cell membrane</keyword>
<feature type="transmembrane region" description="Helical" evidence="7">
    <location>
        <begin position="12"/>
        <end position="31"/>
    </location>
</feature>
<feature type="transmembrane region" description="Helical" evidence="7">
    <location>
        <begin position="240"/>
        <end position="261"/>
    </location>
</feature>
<evidence type="ECO:0000256" key="2">
    <source>
        <dbReference type="ARBA" id="ARBA00022448"/>
    </source>
</evidence>
<evidence type="ECO:0000313" key="9">
    <source>
        <dbReference type="EMBL" id="KTD85256.1"/>
    </source>
</evidence>
<keyword evidence="5 7" id="KW-1133">Transmembrane helix</keyword>
<dbReference type="PANTHER" id="PTHR43744">
    <property type="entry name" value="ABC TRANSPORTER PERMEASE PROTEIN MG189-RELATED-RELATED"/>
    <property type="match status" value="1"/>
</dbReference>
<keyword evidence="6 7" id="KW-0472">Membrane</keyword>
<sequence>MVRLTWIRNYASEWIMAAIALFFAIPAYIAVTNSFKTAKETADSPYSLPSNFSFDNYIGVFQTIDMWNIFKNSVLITVTILLIMILLSSMAAYTLQRITNKWTSVVYLLFMAGMMIPPQTLYIPIVKLLKAMGLAQSFPGLFLFYIGLYMPFCIFLYTGFMKSVPRELDESAKIDGCGAFATFWRIVFPLLQPCTVTVIIFVAMWTWNDFVNPFIILGSQKGETITLAFYGFISQYNTSWNHAFAGMIVTSLPAIVLFAVMQKQFISGIASGAVKG</sequence>